<accession>A0A841TZH3</accession>
<gene>
    <name evidence="1" type="ORF">H7B90_08945</name>
</gene>
<dbReference type="AlphaFoldDB" id="A0A841TZH3"/>
<evidence type="ECO:0000313" key="2">
    <source>
        <dbReference type="Proteomes" id="UP000553776"/>
    </source>
</evidence>
<reference evidence="1 2" key="1">
    <citation type="submission" date="2020-08" db="EMBL/GenBank/DDBJ databases">
        <title>Cohnella phylogeny.</title>
        <authorList>
            <person name="Dunlap C."/>
        </authorList>
    </citation>
    <scope>NUCLEOTIDE SEQUENCE [LARGE SCALE GENOMIC DNA]</scope>
    <source>
        <strain evidence="1 2">DSM 25239</strain>
    </source>
</reference>
<proteinExistence type="predicted"/>
<dbReference type="Proteomes" id="UP000553776">
    <property type="component" value="Unassembled WGS sequence"/>
</dbReference>
<protein>
    <submittedName>
        <fullName evidence="1">Uncharacterized protein</fullName>
    </submittedName>
</protein>
<dbReference type="RefSeq" id="WP_185135517.1">
    <property type="nucleotide sequence ID" value="NZ_BORM01000011.1"/>
</dbReference>
<name>A0A841TZH3_9BACL</name>
<dbReference type="EMBL" id="JACJVR010000031">
    <property type="protein sequence ID" value="MBB6691523.1"/>
    <property type="molecule type" value="Genomic_DNA"/>
</dbReference>
<keyword evidence="2" id="KW-1185">Reference proteome</keyword>
<comment type="caution">
    <text evidence="1">The sequence shown here is derived from an EMBL/GenBank/DDBJ whole genome shotgun (WGS) entry which is preliminary data.</text>
</comment>
<sequence length="86" mass="10119">MRTSRSYRSRKNGGWRSIIGYRASDFESRISELQSLIESLEAARIEEDRLFAEEYRAKVARNAKLREELRIARETERSLIEGQVVQ</sequence>
<evidence type="ECO:0000313" key="1">
    <source>
        <dbReference type="EMBL" id="MBB6691523.1"/>
    </source>
</evidence>
<organism evidence="1 2">
    <name type="scientific">Cohnella xylanilytica</name>
    <dbReference type="NCBI Taxonomy" id="557555"/>
    <lineage>
        <taxon>Bacteria</taxon>
        <taxon>Bacillati</taxon>
        <taxon>Bacillota</taxon>
        <taxon>Bacilli</taxon>
        <taxon>Bacillales</taxon>
        <taxon>Paenibacillaceae</taxon>
        <taxon>Cohnella</taxon>
    </lineage>
</organism>